<dbReference type="InterPro" id="IPR016040">
    <property type="entry name" value="NAD(P)-bd_dom"/>
</dbReference>
<dbReference type="SUPFAM" id="SSF51735">
    <property type="entry name" value="NAD(P)-binding Rossmann-fold domains"/>
    <property type="match status" value="1"/>
</dbReference>
<proteinExistence type="predicted"/>
<evidence type="ECO:0000313" key="3">
    <source>
        <dbReference type="Proteomes" id="UP000198795"/>
    </source>
</evidence>
<dbReference type="InterPro" id="IPR036291">
    <property type="entry name" value="NAD(P)-bd_dom_sf"/>
</dbReference>
<organism evidence="2 3">
    <name type="scientific">Filomicrobium insigne</name>
    <dbReference type="NCBI Taxonomy" id="418854"/>
    <lineage>
        <taxon>Bacteria</taxon>
        <taxon>Pseudomonadati</taxon>
        <taxon>Pseudomonadota</taxon>
        <taxon>Alphaproteobacteria</taxon>
        <taxon>Hyphomicrobiales</taxon>
        <taxon>Hyphomicrobiaceae</taxon>
        <taxon>Filomicrobium</taxon>
    </lineage>
</organism>
<feature type="domain" description="NAD(P)-binding" evidence="1">
    <location>
        <begin position="7"/>
        <end position="190"/>
    </location>
</feature>
<dbReference type="PANTHER" id="PTHR15020:SF50">
    <property type="entry name" value="UPF0659 PROTEIN YMR090W"/>
    <property type="match status" value="1"/>
</dbReference>
<dbReference type="Proteomes" id="UP000198795">
    <property type="component" value="Unassembled WGS sequence"/>
</dbReference>
<evidence type="ECO:0000259" key="1">
    <source>
        <dbReference type="Pfam" id="PF13460"/>
    </source>
</evidence>
<keyword evidence="3" id="KW-1185">Reference proteome</keyword>
<gene>
    <name evidence="2" type="ORF">SAMN04488061_2773</name>
</gene>
<evidence type="ECO:0000313" key="2">
    <source>
        <dbReference type="EMBL" id="SDP37818.1"/>
    </source>
</evidence>
<name>A0A1H0S9D5_9HYPH</name>
<dbReference type="RefSeq" id="WP_090229498.1">
    <property type="nucleotide sequence ID" value="NZ_FNJC01000004.1"/>
</dbReference>
<dbReference type="EMBL" id="FNJC01000004">
    <property type="protein sequence ID" value="SDP37818.1"/>
    <property type="molecule type" value="Genomic_DNA"/>
</dbReference>
<accession>A0A1H0S9D5</accession>
<reference evidence="2 3" key="1">
    <citation type="submission" date="2016-10" db="EMBL/GenBank/DDBJ databases">
        <authorList>
            <person name="Varghese N."/>
            <person name="Submissions S."/>
        </authorList>
    </citation>
    <scope>NUCLEOTIDE SEQUENCE [LARGE SCALE GENOMIC DNA]</scope>
    <source>
        <strain evidence="2 3">CGMCC 1.6497</strain>
    </source>
</reference>
<dbReference type="PANTHER" id="PTHR15020">
    <property type="entry name" value="FLAVIN REDUCTASE-RELATED"/>
    <property type="match status" value="1"/>
</dbReference>
<comment type="caution">
    <text evidence="2">The sequence shown here is derived from an EMBL/GenBank/DDBJ whole genome shotgun (WGS) entry which is preliminary data.</text>
</comment>
<dbReference type="Gene3D" id="3.40.50.720">
    <property type="entry name" value="NAD(P)-binding Rossmann-like Domain"/>
    <property type="match status" value="1"/>
</dbReference>
<sequence>MKVLIIGAAGGVGVRAAARLIARGHQATGLVRRREQVALLSSQGIGTVVGDVVKDSIETLAGHIRGHDALLFTAGAGGRDGSEATIAVDGDGPGKVAQAMRLAGVSRFYLVSVFPEAWRERRMDDDFEQYMVEKKKAETQIVLTELDWVVLRPSALTDEPGVGRVDLGLAKVHEEIRRDDVAGTLVALMERSEIRRCILEVTGGDTPIAEAVDDLRTR</sequence>
<dbReference type="Pfam" id="PF13460">
    <property type="entry name" value="NAD_binding_10"/>
    <property type="match status" value="1"/>
</dbReference>
<protein>
    <submittedName>
        <fullName evidence="2">Nucleoside-diphosphate-sugar epimerase</fullName>
    </submittedName>
</protein>